<proteinExistence type="predicted"/>
<evidence type="ECO:0000313" key="2">
    <source>
        <dbReference type="Proteomes" id="UP000274483"/>
    </source>
</evidence>
<name>A0ABM7C6A5_9FLAO</name>
<protein>
    <submittedName>
        <fullName evidence="1">Uncharacterized protein</fullName>
    </submittedName>
</protein>
<sequence>MEEKLDTIIDLLRSNYEMAEKIHKRLGNIYDDMPADKSSELIEEKIVDIAFNSEKIASIVSDLNNKV</sequence>
<reference evidence="1 2" key="1">
    <citation type="submission" date="2018-11" db="EMBL/GenBank/DDBJ databases">
        <title>Proposal to divide the Flavobacteriaceae and reorganize its genera based on Amino Acid Identity values calculated from whole genome sequences.</title>
        <authorList>
            <person name="Nicholson A.C."/>
            <person name="Gulvik C.A."/>
            <person name="Whitney A.M."/>
            <person name="Humrighouse B.W."/>
            <person name="Bell M."/>
            <person name="Holmes B."/>
            <person name="Steigerwalt A.G."/>
            <person name="Villarma A."/>
            <person name="Sheth M."/>
            <person name="Batra D."/>
            <person name="Pryor J."/>
            <person name="Bernardet J.-F."/>
            <person name="Hugo C."/>
            <person name="Kampfer P."/>
            <person name="Newman J.D."/>
            <person name="McQuiston J.R."/>
        </authorList>
    </citation>
    <scope>NUCLEOTIDE SEQUENCE [LARGE SCALE GENOMIC DNA]</scope>
    <source>
        <strain evidence="1 2">H3001</strain>
    </source>
</reference>
<gene>
    <name evidence="1" type="ORF">EIB71_01775</name>
</gene>
<organism evidence="1 2">
    <name type="scientific">Kaistella daneshvariae</name>
    <dbReference type="NCBI Taxonomy" id="2487074"/>
    <lineage>
        <taxon>Bacteria</taxon>
        <taxon>Pseudomonadati</taxon>
        <taxon>Bacteroidota</taxon>
        <taxon>Flavobacteriia</taxon>
        <taxon>Flavobacteriales</taxon>
        <taxon>Weeksellaceae</taxon>
        <taxon>Chryseobacterium group</taxon>
        <taxon>Kaistella</taxon>
    </lineage>
</organism>
<accession>A0ABM7C6A5</accession>
<dbReference type="RefSeq" id="WP_124757102.1">
    <property type="nucleotide sequence ID" value="NZ_CBCRWA010000001.1"/>
</dbReference>
<keyword evidence="2" id="KW-1185">Reference proteome</keyword>
<dbReference type="Proteomes" id="UP000274483">
    <property type="component" value="Chromosome"/>
</dbReference>
<evidence type="ECO:0000313" key="1">
    <source>
        <dbReference type="EMBL" id="AZI66483.1"/>
    </source>
</evidence>
<dbReference type="EMBL" id="CP034158">
    <property type="protein sequence ID" value="AZI66483.1"/>
    <property type="molecule type" value="Genomic_DNA"/>
</dbReference>